<sequence length="69" mass="7975">MLNFEGFTDGDRSAYIADYLGALSIELIDFDFLRQNGKSWNRNKEIKLKIARDLLIELEKIRGDKIIGL</sequence>
<dbReference type="InterPro" id="IPR027510">
    <property type="entry name" value="HMPDK_MptE"/>
</dbReference>
<dbReference type="GO" id="GO:0003848">
    <property type="term" value="F:2-amino-4-hydroxy-6-hydroxymethyldihydropteridine diphosphokinase activity"/>
    <property type="evidence" value="ECO:0007669"/>
    <property type="project" value="InterPro"/>
</dbReference>
<dbReference type="GO" id="GO:0005524">
    <property type="term" value="F:ATP binding"/>
    <property type="evidence" value="ECO:0007669"/>
    <property type="project" value="InterPro"/>
</dbReference>
<reference evidence="1" key="1">
    <citation type="submission" date="2013-08" db="EMBL/GenBank/DDBJ databases">
        <authorList>
            <person name="Mendez C."/>
            <person name="Richter M."/>
            <person name="Ferrer M."/>
            <person name="Sanchez J."/>
        </authorList>
    </citation>
    <scope>NUCLEOTIDE SEQUENCE</scope>
</reference>
<proteinExistence type="predicted"/>
<protein>
    <submittedName>
        <fullName evidence="1">Uncharacterized protein</fullName>
    </submittedName>
</protein>
<evidence type="ECO:0000313" key="1">
    <source>
        <dbReference type="EMBL" id="EQD80265.1"/>
    </source>
</evidence>
<dbReference type="AlphaFoldDB" id="T1DE05"/>
<gene>
    <name evidence="1" type="ORF">B1A_01068</name>
</gene>
<dbReference type="EMBL" id="AUZX01000808">
    <property type="protein sequence ID" value="EQD80265.1"/>
    <property type="molecule type" value="Genomic_DNA"/>
</dbReference>
<reference evidence="1" key="2">
    <citation type="journal article" date="2014" name="ISME J.">
        <title>Microbial stratification in low pH oxic and suboxic macroscopic growths along an acid mine drainage.</title>
        <authorList>
            <person name="Mendez-Garcia C."/>
            <person name="Mesa V."/>
            <person name="Sprenger R.R."/>
            <person name="Richter M."/>
            <person name="Diez M.S."/>
            <person name="Solano J."/>
            <person name="Bargiela R."/>
            <person name="Golyshina O.V."/>
            <person name="Manteca A."/>
            <person name="Ramos J.L."/>
            <person name="Gallego J.R."/>
            <person name="Llorente I."/>
            <person name="Martins Dos Santos V.A."/>
            <person name="Jensen O.N."/>
            <person name="Pelaez A.I."/>
            <person name="Sanchez J."/>
            <person name="Ferrer M."/>
        </authorList>
    </citation>
    <scope>NUCLEOTIDE SEQUENCE</scope>
</reference>
<accession>T1DE05</accession>
<organism evidence="1">
    <name type="scientific">mine drainage metagenome</name>
    <dbReference type="NCBI Taxonomy" id="410659"/>
    <lineage>
        <taxon>unclassified sequences</taxon>
        <taxon>metagenomes</taxon>
        <taxon>ecological metagenomes</taxon>
    </lineage>
</organism>
<comment type="caution">
    <text evidence="1">The sequence shown here is derived from an EMBL/GenBank/DDBJ whole genome shotgun (WGS) entry which is preliminary data.</text>
</comment>
<dbReference type="PANTHER" id="PTHR39648:SF1">
    <property type="entry name" value="6-HYDROXYMETHYL-7,8-DIHYDROPTERIN PYROPHOSPHOKINASE"/>
    <property type="match status" value="1"/>
</dbReference>
<name>T1DE05_9ZZZZ</name>
<dbReference type="PANTHER" id="PTHR39648">
    <property type="entry name" value="6-HYDROXYMETHYL-7,8-DIHYDROPTERIN PYROPHOSPHOKINASE"/>
    <property type="match status" value="1"/>
</dbReference>